<organism evidence="11">
    <name type="scientific">Angomonas deanei</name>
    <dbReference type="NCBI Taxonomy" id="59799"/>
    <lineage>
        <taxon>Eukaryota</taxon>
        <taxon>Discoba</taxon>
        <taxon>Euglenozoa</taxon>
        <taxon>Kinetoplastea</taxon>
        <taxon>Metakinetoplastina</taxon>
        <taxon>Trypanosomatida</taxon>
        <taxon>Trypanosomatidae</taxon>
        <taxon>Strigomonadinae</taxon>
        <taxon>Angomonas</taxon>
    </lineage>
</organism>
<evidence type="ECO:0000259" key="10">
    <source>
        <dbReference type="Pfam" id="PF12265"/>
    </source>
</evidence>
<dbReference type="EMBL" id="GQ153666">
    <property type="protein sequence ID" value="ACS87864.1"/>
    <property type="molecule type" value="Genomic_DNA"/>
</dbReference>
<keyword evidence="3" id="KW-0677">Repeat</keyword>
<dbReference type="InterPro" id="IPR019775">
    <property type="entry name" value="WD40_repeat_CS"/>
</dbReference>
<comment type="subcellular location">
    <subcellularLocation>
        <location evidence="1">Nucleus</location>
    </subcellularLocation>
</comment>
<dbReference type="GO" id="GO:0005840">
    <property type="term" value="C:ribosome"/>
    <property type="evidence" value="ECO:0007669"/>
    <property type="project" value="UniProtKB-KW"/>
</dbReference>
<keyword evidence="7" id="KW-0687">Ribonucleoprotein</keyword>
<dbReference type="GO" id="GO:0005634">
    <property type="term" value="C:nucleus"/>
    <property type="evidence" value="ECO:0007669"/>
    <property type="project" value="UniProtKB-SubCell"/>
</dbReference>
<dbReference type="PROSITE" id="PS50294">
    <property type="entry name" value="WD_REPEATS_REGION"/>
    <property type="match status" value="2"/>
</dbReference>
<dbReference type="InterPro" id="IPR022052">
    <property type="entry name" value="Histone-bd_RBBP4-like_N"/>
</dbReference>
<dbReference type="PROSITE" id="PS50082">
    <property type="entry name" value="WD_REPEATS_2"/>
    <property type="match status" value="3"/>
</dbReference>
<gene>
    <name evidence="11" type="ORF">CDFL7M16_11</name>
</gene>
<proteinExistence type="predicted"/>
<feature type="repeat" description="WD" evidence="8">
    <location>
        <begin position="484"/>
        <end position="526"/>
    </location>
</feature>
<dbReference type="InterPro" id="IPR001680">
    <property type="entry name" value="WD40_rpt"/>
</dbReference>
<dbReference type="GO" id="GO:1990904">
    <property type="term" value="C:ribonucleoprotein complex"/>
    <property type="evidence" value="ECO:0007669"/>
    <property type="project" value="UniProtKB-KW"/>
</dbReference>
<dbReference type="InterPro" id="IPR015943">
    <property type="entry name" value="WD40/YVTN_repeat-like_dom_sf"/>
</dbReference>
<feature type="repeat" description="WD" evidence="8">
    <location>
        <begin position="528"/>
        <end position="570"/>
    </location>
</feature>
<evidence type="ECO:0000256" key="7">
    <source>
        <dbReference type="ARBA" id="ARBA00023274"/>
    </source>
</evidence>
<dbReference type="PRINTS" id="PR00320">
    <property type="entry name" value="GPROTEINBRPT"/>
</dbReference>
<evidence type="ECO:0000256" key="6">
    <source>
        <dbReference type="ARBA" id="ARBA00023242"/>
    </source>
</evidence>
<accession>C6K3S5</accession>
<dbReference type="InterPro" id="IPR020472">
    <property type="entry name" value="WD40_PAC1"/>
</dbReference>
<evidence type="ECO:0000256" key="9">
    <source>
        <dbReference type="SAM" id="MobiDB-lite"/>
    </source>
</evidence>
<protein>
    <recommendedName>
        <fullName evidence="10">Histone-binding protein RBBP4-like N-terminal domain-containing protein</fullName>
    </recommendedName>
</protein>
<evidence type="ECO:0000256" key="1">
    <source>
        <dbReference type="ARBA" id="ARBA00004123"/>
    </source>
</evidence>
<feature type="repeat" description="WD" evidence="8">
    <location>
        <begin position="572"/>
        <end position="606"/>
    </location>
</feature>
<evidence type="ECO:0000313" key="11">
    <source>
        <dbReference type="EMBL" id="ACS87864.1"/>
    </source>
</evidence>
<evidence type="ECO:0000256" key="5">
    <source>
        <dbReference type="ARBA" id="ARBA00022980"/>
    </source>
</evidence>
<sequence length="677" mass="73280">MSTEDSISGGEERAFLDAPPPPPHNGTATAPPSMPPTTTRVTRSQALARLRRGETINAQAPPDHPPVDAPPSESSSLEKAHNDSAMEGVVDTPVKKSSDDTSSQAAGKDATPSAPPAGTFNVSDISGRDTNSRKSGMHRLKASDEAAAFTGDAPSNRRRRHHRESDGEDENSHYDDDNDEQDGAGAGRGDFSDAEGGEVEQNGGSSTNRRRVGGITGVAPTAARDPARPRRQLDGARLTAAALPRMLALQRTFETEARHIYEFCCTQVVEWPALAVEWIPDRAFSDPERDYTLQYIAVGSQTHPRMDSVNTVKVMEVAVPVPSTTDVMYGLYGDDDIRGAEAEDPQLQEFVDPGKRFANVKGHFHCEQALIMDAPVLKIRAMPAETNILAVKTASGFVGIFNTVQELRNDAAGHTVPDALLRGHSRGGFGLSWNTQKPGYIASASDDGYVNYYDVSHRLTIDMQESSAVDPELAGPETQPIERLVGHRDIVTDCSWHASQGHLLASSSMDGDARLWDIRMSAGSSTIHAAHPSGATAAQFHPVGAFQLATAGAEGSIRLWDIRRTTDPLTELSYHGRSVTGLQWSPGNETVLASYSDDGRVVLWDLAKTSLPLAYSEDEVAPPEVSFVHMGHVGRVTDVSWNASKTEEWLLASADTTNGLHFYRPLRKVVQDYRMFD</sequence>
<name>C6K3S5_9TRYP</name>
<keyword evidence="4" id="KW-0156">Chromatin regulator</keyword>
<evidence type="ECO:0000256" key="2">
    <source>
        <dbReference type="ARBA" id="ARBA00022574"/>
    </source>
</evidence>
<keyword evidence="6" id="KW-0539">Nucleus</keyword>
<dbReference type="SUPFAM" id="SSF50978">
    <property type="entry name" value="WD40 repeat-like"/>
    <property type="match status" value="1"/>
</dbReference>
<feature type="compositionally biased region" description="Low complexity" evidence="9">
    <location>
        <begin position="27"/>
        <end position="39"/>
    </location>
</feature>
<feature type="region of interest" description="Disordered" evidence="9">
    <location>
        <begin position="1"/>
        <end position="232"/>
    </location>
</feature>
<dbReference type="Pfam" id="PF12265">
    <property type="entry name" value="CAF1C_H4-bd"/>
    <property type="match status" value="1"/>
</dbReference>
<dbReference type="GO" id="GO:0006325">
    <property type="term" value="P:chromatin organization"/>
    <property type="evidence" value="ECO:0007669"/>
    <property type="project" value="UniProtKB-KW"/>
</dbReference>
<dbReference type="PANTHER" id="PTHR22850">
    <property type="entry name" value="WD40 REPEAT FAMILY"/>
    <property type="match status" value="1"/>
</dbReference>
<evidence type="ECO:0000256" key="4">
    <source>
        <dbReference type="ARBA" id="ARBA00022853"/>
    </source>
</evidence>
<keyword evidence="2 8" id="KW-0853">WD repeat</keyword>
<dbReference type="AlphaFoldDB" id="C6K3S5"/>
<dbReference type="Pfam" id="PF00400">
    <property type="entry name" value="WD40"/>
    <property type="match status" value="3"/>
</dbReference>
<evidence type="ECO:0000256" key="3">
    <source>
        <dbReference type="ARBA" id="ARBA00022737"/>
    </source>
</evidence>
<dbReference type="PROSITE" id="PS00678">
    <property type="entry name" value="WD_REPEATS_1"/>
    <property type="match status" value="1"/>
</dbReference>
<dbReference type="SMART" id="SM00320">
    <property type="entry name" value="WD40"/>
    <property type="match status" value="5"/>
</dbReference>
<evidence type="ECO:0000256" key="8">
    <source>
        <dbReference type="PROSITE-ProRule" id="PRU00221"/>
    </source>
</evidence>
<dbReference type="InterPro" id="IPR050459">
    <property type="entry name" value="WD_repeat_RBAP46/RBAP48/MSI1"/>
</dbReference>
<keyword evidence="5" id="KW-0689">Ribosomal protein</keyword>
<dbReference type="InterPro" id="IPR036322">
    <property type="entry name" value="WD40_repeat_dom_sf"/>
</dbReference>
<feature type="domain" description="Histone-binding protein RBBP4-like N-terminal" evidence="10">
    <location>
        <begin position="252"/>
        <end position="320"/>
    </location>
</feature>
<dbReference type="Gene3D" id="2.130.10.10">
    <property type="entry name" value="YVTN repeat-like/Quinoprotein amine dehydrogenase"/>
    <property type="match status" value="1"/>
</dbReference>
<reference evidence="11" key="1">
    <citation type="submission" date="2009-05" db="EMBL/GenBank/DDBJ databases">
        <title>The evolution of amastin surface glycoproteins in trypanosomatid parasites.</title>
        <authorList>
            <person name="Jackson A.P."/>
        </authorList>
    </citation>
    <scope>NUCLEOTIDE SEQUENCE</scope>
    <source>
        <strain evidence="11">ATCC 30255</strain>
    </source>
</reference>